<reference evidence="3 4" key="1">
    <citation type="submission" date="2019-08" db="EMBL/GenBank/DDBJ databases">
        <title>Deep-cultivation of Planctomycetes and their phenomic and genomic characterization uncovers novel biology.</title>
        <authorList>
            <person name="Wiegand S."/>
            <person name="Jogler M."/>
            <person name="Boedeker C."/>
            <person name="Pinto D."/>
            <person name="Vollmers J."/>
            <person name="Rivas-Marin E."/>
            <person name="Kohn T."/>
            <person name="Peeters S.H."/>
            <person name="Heuer A."/>
            <person name="Rast P."/>
            <person name="Oberbeckmann S."/>
            <person name="Bunk B."/>
            <person name="Jeske O."/>
            <person name="Meyerdierks A."/>
            <person name="Storesund J.E."/>
            <person name="Kallscheuer N."/>
            <person name="Luecker S."/>
            <person name="Lage O.M."/>
            <person name="Pohl T."/>
            <person name="Merkel B.J."/>
            <person name="Hornburger P."/>
            <person name="Mueller R.-W."/>
            <person name="Bruemmer F."/>
            <person name="Labrenz M."/>
            <person name="Spormann A.M."/>
            <person name="Op den Camp H."/>
            <person name="Overmann J."/>
            <person name="Amann R."/>
            <person name="Jetten M.S.M."/>
            <person name="Mascher T."/>
            <person name="Medema M.H."/>
            <person name="Devos D.P."/>
            <person name="Kaster A.-K."/>
            <person name="Ovreas L."/>
            <person name="Rohde M."/>
            <person name="Galperin M.Y."/>
            <person name="Jogler C."/>
        </authorList>
    </citation>
    <scope>NUCLEOTIDE SEQUENCE [LARGE SCALE GENOMIC DNA]</scope>
    <source>
        <strain evidence="3 4">OJF2</strain>
    </source>
</reference>
<sequence>MIRDPDGPLDPAPADDGPPGDSFADGLEYAEAALAVGLARLAGIEPLPEELAARIAAAAGVPSAAGPTAPADRPARDAMAGRPSGTATRAWKLAAGVGWLAAACLAFLPSRPVDRKPPPAPPDELMAAMGRDAMVAMTATDHPLAGSASGELAWSGERSAGFMRIKGLPPVDPARGVYQLWIFDRRRDERYPVDGGIFSVRDEGVTVVVPFHAALPVQQPTLFAVTLEPPGGVVVSDRKRILLTASWNR</sequence>
<dbReference type="EMBL" id="CP042997">
    <property type="protein sequence ID" value="QEH31920.1"/>
    <property type="molecule type" value="Genomic_DNA"/>
</dbReference>
<dbReference type="AlphaFoldDB" id="A0A5B9VW24"/>
<feature type="domain" description="Anti-sigma K factor RskA C-terminal" evidence="2">
    <location>
        <begin position="101"/>
        <end position="233"/>
    </location>
</feature>
<evidence type="ECO:0000313" key="3">
    <source>
        <dbReference type="EMBL" id="QEH31920.1"/>
    </source>
</evidence>
<organism evidence="3 4">
    <name type="scientific">Aquisphaera giovannonii</name>
    <dbReference type="NCBI Taxonomy" id="406548"/>
    <lineage>
        <taxon>Bacteria</taxon>
        <taxon>Pseudomonadati</taxon>
        <taxon>Planctomycetota</taxon>
        <taxon>Planctomycetia</taxon>
        <taxon>Isosphaerales</taxon>
        <taxon>Isosphaeraceae</taxon>
        <taxon>Aquisphaera</taxon>
    </lineage>
</organism>
<feature type="region of interest" description="Disordered" evidence="1">
    <location>
        <begin position="1"/>
        <end position="23"/>
    </location>
</feature>
<dbReference type="Proteomes" id="UP000324233">
    <property type="component" value="Chromosome"/>
</dbReference>
<feature type="region of interest" description="Disordered" evidence="1">
    <location>
        <begin position="62"/>
        <end position="83"/>
    </location>
</feature>
<accession>A0A5B9VW24</accession>
<dbReference type="RefSeq" id="WP_148590726.1">
    <property type="nucleotide sequence ID" value="NZ_CP042997.1"/>
</dbReference>
<dbReference type="KEGG" id="agv:OJF2_03870"/>
<protein>
    <submittedName>
        <fullName evidence="3">Anti-sigma-K factor rskA</fullName>
    </submittedName>
</protein>
<feature type="compositionally biased region" description="Low complexity" evidence="1">
    <location>
        <begin position="12"/>
        <end position="23"/>
    </location>
</feature>
<gene>
    <name evidence="3" type="ORF">OJF2_03870</name>
</gene>
<proteinExistence type="predicted"/>
<evidence type="ECO:0000313" key="4">
    <source>
        <dbReference type="Proteomes" id="UP000324233"/>
    </source>
</evidence>
<name>A0A5B9VW24_9BACT</name>
<dbReference type="GO" id="GO:0005886">
    <property type="term" value="C:plasma membrane"/>
    <property type="evidence" value="ECO:0007669"/>
    <property type="project" value="InterPro"/>
</dbReference>
<dbReference type="InterPro" id="IPR018764">
    <property type="entry name" value="RskA_C"/>
</dbReference>
<dbReference type="Pfam" id="PF10099">
    <property type="entry name" value="RskA_C"/>
    <property type="match status" value="1"/>
</dbReference>
<evidence type="ECO:0000259" key="2">
    <source>
        <dbReference type="Pfam" id="PF10099"/>
    </source>
</evidence>
<keyword evidence="4" id="KW-1185">Reference proteome</keyword>
<dbReference type="OrthoDB" id="5624446at2"/>
<evidence type="ECO:0000256" key="1">
    <source>
        <dbReference type="SAM" id="MobiDB-lite"/>
    </source>
</evidence>